<feature type="domain" description="CS" evidence="8">
    <location>
        <begin position="207"/>
        <end position="296"/>
    </location>
</feature>
<dbReference type="Proteomes" id="UP000018050">
    <property type="component" value="Unassembled WGS sequence"/>
</dbReference>
<keyword evidence="4" id="KW-0963">Cytoplasm</keyword>
<dbReference type="PANTHER" id="PTHR12356">
    <property type="entry name" value="NUCLEAR MOVEMENT PROTEIN NUDC"/>
    <property type="match status" value="1"/>
</dbReference>
<dbReference type="Pfam" id="PF14050">
    <property type="entry name" value="Nudc_N"/>
    <property type="match status" value="1"/>
</dbReference>
<accession>U6GYK9</accession>
<name>U6GYK9_EIMAC</name>
<evidence type="ECO:0000256" key="1">
    <source>
        <dbReference type="ARBA" id="ARBA00004496"/>
    </source>
</evidence>
<dbReference type="SUPFAM" id="SSF49764">
    <property type="entry name" value="HSP20-like chaperones"/>
    <property type="match status" value="1"/>
</dbReference>
<feature type="region of interest" description="Disordered" evidence="7">
    <location>
        <begin position="107"/>
        <end position="214"/>
    </location>
</feature>
<proteinExistence type="inferred from homology"/>
<feature type="compositionally biased region" description="Basic and acidic residues" evidence="7">
    <location>
        <begin position="107"/>
        <end position="121"/>
    </location>
</feature>
<dbReference type="VEuPathDB" id="ToxoDB:EAH_00009870"/>
<dbReference type="GO" id="GO:0005737">
    <property type="term" value="C:cytoplasm"/>
    <property type="evidence" value="ECO:0007669"/>
    <property type="project" value="UniProtKB-SubCell"/>
</dbReference>
<dbReference type="Pfam" id="PF04969">
    <property type="entry name" value="CS"/>
    <property type="match status" value="1"/>
</dbReference>
<comment type="subcellular location">
    <subcellularLocation>
        <location evidence="1">Cytoplasm</location>
    </subcellularLocation>
</comment>
<comment type="similarity">
    <text evidence="2">Belongs to the nudC family.</text>
</comment>
<dbReference type="PANTHER" id="PTHR12356:SF3">
    <property type="entry name" value="NUCLEAR MIGRATION PROTEIN NUDC"/>
    <property type="match status" value="1"/>
</dbReference>
<organism evidence="9 10">
    <name type="scientific">Eimeria acervulina</name>
    <name type="common">Coccidian parasite</name>
    <dbReference type="NCBI Taxonomy" id="5801"/>
    <lineage>
        <taxon>Eukaryota</taxon>
        <taxon>Sar</taxon>
        <taxon>Alveolata</taxon>
        <taxon>Apicomplexa</taxon>
        <taxon>Conoidasida</taxon>
        <taxon>Coccidia</taxon>
        <taxon>Eucoccidiorida</taxon>
        <taxon>Eimeriorina</taxon>
        <taxon>Eimeriidae</taxon>
        <taxon>Eimeria</taxon>
    </lineage>
</organism>
<dbReference type="CDD" id="cd06467">
    <property type="entry name" value="p23_NUDC_like"/>
    <property type="match status" value="1"/>
</dbReference>
<feature type="compositionally biased region" description="Low complexity" evidence="7">
    <location>
        <begin position="125"/>
        <end position="140"/>
    </location>
</feature>
<dbReference type="PROSITE" id="PS51203">
    <property type="entry name" value="CS"/>
    <property type="match status" value="1"/>
</dbReference>
<dbReference type="EMBL" id="HG673444">
    <property type="protein sequence ID" value="CDI83594.1"/>
    <property type="molecule type" value="Genomic_DNA"/>
</dbReference>
<dbReference type="Gene3D" id="2.60.40.790">
    <property type="match status" value="1"/>
</dbReference>
<dbReference type="InterPro" id="IPR037898">
    <property type="entry name" value="NudC_fam"/>
</dbReference>
<dbReference type="RefSeq" id="XP_013247294.1">
    <property type="nucleotide sequence ID" value="XM_013391840.1"/>
</dbReference>
<evidence type="ECO:0000313" key="10">
    <source>
        <dbReference type="Proteomes" id="UP000018050"/>
    </source>
</evidence>
<keyword evidence="10" id="KW-1185">Reference proteome</keyword>
<dbReference type="FunFam" id="2.60.40.790:FF:000001">
    <property type="entry name" value="Nuclear migration protein nudC"/>
    <property type="match status" value="1"/>
</dbReference>
<dbReference type="InterPro" id="IPR007052">
    <property type="entry name" value="CS_dom"/>
</dbReference>
<evidence type="ECO:0000256" key="6">
    <source>
        <dbReference type="ARBA" id="ARBA00030427"/>
    </source>
</evidence>
<dbReference type="GeneID" id="25269057"/>
<dbReference type="GO" id="GO:0006457">
    <property type="term" value="P:protein folding"/>
    <property type="evidence" value="ECO:0007669"/>
    <property type="project" value="TreeGrafter"/>
</dbReference>
<evidence type="ECO:0000256" key="7">
    <source>
        <dbReference type="SAM" id="MobiDB-lite"/>
    </source>
</evidence>
<gene>
    <name evidence="9" type="ORF">EAH_00009870</name>
</gene>
<reference evidence="9" key="1">
    <citation type="submission" date="2013-10" db="EMBL/GenBank/DDBJ databases">
        <title>Genomic analysis of the causative agents of coccidiosis in chickens.</title>
        <authorList>
            <person name="Reid A.J."/>
            <person name="Blake D."/>
            <person name="Billington K."/>
            <person name="Browne H."/>
            <person name="Dunn M."/>
            <person name="Hung S."/>
            <person name="Kawahara F."/>
            <person name="Miranda-Saavedra D."/>
            <person name="Mourier T."/>
            <person name="Nagra H."/>
            <person name="Otto T.D."/>
            <person name="Rawlings N."/>
            <person name="Sanchez A."/>
            <person name="Sanders M."/>
            <person name="Subramaniam C."/>
            <person name="Tay Y."/>
            <person name="Dear P."/>
            <person name="Doerig C."/>
            <person name="Gruber A."/>
            <person name="Parkinson J."/>
            <person name="Shirley M."/>
            <person name="Wan K.L."/>
            <person name="Berriman M."/>
            <person name="Tomley F."/>
            <person name="Pain A."/>
        </authorList>
    </citation>
    <scope>NUCLEOTIDE SEQUENCE</scope>
    <source>
        <strain evidence="9">Houghton</strain>
    </source>
</reference>
<protein>
    <recommendedName>
        <fullName evidence="3">Nuclear migration protein nudC</fullName>
    </recommendedName>
    <alternativeName>
        <fullName evidence="6">Nuclear distribution protein C homolog</fullName>
    </alternativeName>
</protein>
<evidence type="ECO:0000259" key="8">
    <source>
        <dbReference type="PROSITE" id="PS51203"/>
    </source>
</evidence>
<dbReference type="AlphaFoldDB" id="U6GYK9"/>
<reference evidence="9" key="2">
    <citation type="submission" date="2013-10" db="EMBL/GenBank/DDBJ databases">
        <authorList>
            <person name="Aslett M."/>
        </authorList>
    </citation>
    <scope>NUCLEOTIDE SEQUENCE</scope>
    <source>
        <strain evidence="9">Houghton</strain>
    </source>
</reference>
<keyword evidence="5" id="KW-0597">Phosphoprotein</keyword>
<evidence type="ECO:0000256" key="4">
    <source>
        <dbReference type="ARBA" id="ARBA00022490"/>
    </source>
</evidence>
<dbReference type="GO" id="GO:0051082">
    <property type="term" value="F:unfolded protein binding"/>
    <property type="evidence" value="ECO:0007669"/>
    <property type="project" value="TreeGrafter"/>
</dbReference>
<dbReference type="OrthoDB" id="416217at2759"/>
<dbReference type="OMA" id="NQMEWWS"/>
<dbReference type="InterPro" id="IPR008978">
    <property type="entry name" value="HSP20-like_chaperone"/>
</dbReference>
<evidence type="ECO:0000256" key="3">
    <source>
        <dbReference type="ARBA" id="ARBA00017641"/>
    </source>
</evidence>
<dbReference type="InterPro" id="IPR025934">
    <property type="entry name" value="NudC_N_dom"/>
</dbReference>
<evidence type="ECO:0000256" key="2">
    <source>
        <dbReference type="ARBA" id="ARBA00010513"/>
    </source>
</evidence>
<sequence>MLSRPETALRARTSAPSGLETRRGAVRIVLMHLSSDTMGSATGDSAEDNRFDGLFATVAEQAGGIEPLFDYFFGFLCRKTDFFTVGRAACKDMLDKSFRKWTDKATEKAERERLQREEQQKKQQQKQQQQQQQRHQQRQQPVDLSSRPKVEELTEEEEALFAPPESKAAETPSTAAEGATASSKEKGEEGSTSDDDNESSRPEGNGGQTDKYRWTQTLESVDVYVPMGEGVRAAQCQVKITATSLTLGLKGQPPILNGEFSQRVQAEDSMWTLEDRKTLHLSLEKTDKMRWWSCVLKGDPEIDTKTIVPENSKLSDLDPETRATVEKMMYDQQQKQKGLPTSDQQRQAEMLEKFKQAHPELDFSNAKINWGGSGWGG</sequence>
<evidence type="ECO:0000313" key="9">
    <source>
        <dbReference type="EMBL" id="CDI83594.1"/>
    </source>
</evidence>
<evidence type="ECO:0000256" key="5">
    <source>
        <dbReference type="ARBA" id="ARBA00022553"/>
    </source>
</evidence>